<keyword evidence="3" id="KW-1185">Reference proteome</keyword>
<evidence type="ECO:0000256" key="1">
    <source>
        <dbReference type="SAM" id="MobiDB-lite"/>
    </source>
</evidence>
<feature type="compositionally biased region" description="Low complexity" evidence="1">
    <location>
        <begin position="38"/>
        <end position="48"/>
    </location>
</feature>
<feature type="region of interest" description="Disordered" evidence="1">
    <location>
        <begin position="1"/>
        <end position="59"/>
    </location>
</feature>
<sequence length="283" mass="28674">MVLGAPAGAGPRRPRAAPRPASLGAKTPRTPGGGGGSSRSCFSISSTSPQEQAPGFWHTDPPESGPCLYSLLCSCSGAGAGAFSAFHISGGGVSGWGGEGDTPSGRCQGPAGPQFRVAGPIDPFLVVCDNSSPGPEGAGSEHAPLLFLPEVALPKSISASVFGLPATGPLSRIHPSSARHPRMLSPAWPLIERVRWCGAPGRCSGSPGRSQTVRVGTPLVRLPRPEGGSCPCAAWSPDRLRSPTAAGTPALRILRSRSQGASKTPLGSRMGQIGSFMTVDLSG</sequence>
<name>A0AAV7WXA6_PLEWA</name>
<gene>
    <name evidence="2" type="ORF">NDU88_005090</name>
</gene>
<accession>A0AAV7WXA6</accession>
<dbReference type="AlphaFoldDB" id="A0AAV7WXA6"/>
<comment type="caution">
    <text evidence="2">The sequence shown here is derived from an EMBL/GenBank/DDBJ whole genome shotgun (WGS) entry which is preliminary data.</text>
</comment>
<feature type="compositionally biased region" description="Low complexity" evidence="1">
    <location>
        <begin position="1"/>
        <end position="11"/>
    </location>
</feature>
<organism evidence="2 3">
    <name type="scientific">Pleurodeles waltl</name>
    <name type="common">Iberian ribbed newt</name>
    <dbReference type="NCBI Taxonomy" id="8319"/>
    <lineage>
        <taxon>Eukaryota</taxon>
        <taxon>Metazoa</taxon>
        <taxon>Chordata</taxon>
        <taxon>Craniata</taxon>
        <taxon>Vertebrata</taxon>
        <taxon>Euteleostomi</taxon>
        <taxon>Amphibia</taxon>
        <taxon>Batrachia</taxon>
        <taxon>Caudata</taxon>
        <taxon>Salamandroidea</taxon>
        <taxon>Salamandridae</taxon>
        <taxon>Pleurodelinae</taxon>
        <taxon>Pleurodeles</taxon>
    </lineage>
</organism>
<evidence type="ECO:0000313" key="2">
    <source>
        <dbReference type="EMBL" id="KAJ1217496.1"/>
    </source>
</evidence>
<proteinExistence type="predicted"/>
<dbReference type="EMBL" id="JANPWB010000001">
    <property type="protein sequence ID" value="KAJ1217496.1"/>
    <property type="molecule type" value="Genomic_DNA"/>
</dbReference>
<reference evidence="2" key="1">
    <citation type="journal article" date="2022" name="bioRxiv">
        <title>Sequencing and chromosome-scale assembly of the giantPleurodeles waltlgenome.</title>
        <authorList>
            <person name="Brown T."/>
            <person name="Elewa A."/>
            <person name="Iarovenko S."/>
            <person name="Subramanian E."/>
            <person name="Araus A.J."/>
            <person name="Petzold A."/>
            <person name="Susuki M."/>
            <person name="Suzuki K.-i.T."/>
            <person name="Hayashi T."/>
            <person name="Toyoda A."/>
            <person name="Oliveira C."/>
            <person name="Osipova E."/>
            <person name="Leigh N.D."/>
            <person name="Simon A."/>
            <person name="Yun M.H."/>
        </authorList>
    </citation>
    <scope>NUCLEOTIDE SEQUENCE</scope>
    <source>
        <strain evidence="2">20211129_DDA</strain>
        <tissue evidence="2">Liver</tissue>
    </source>
</reference>
<protein>
    <submittedName>
        <fullName evidence="2">Uncharacterized protein</fullName>
    </submittedName>
</protein>
<dbReference type="Proteomes" id="UP001066276">
    <property type="component" value="Chromosome 1_1"/>
</dbReference>
<evidence type="ECO:0000313" key="3">
    <source>
        <dbReference type="Proteomes" id="UP001066276"/>
    </source>
</evidence>